<gene>
    <name evidence="2" type="ORF">G3M48_003589</name>
</gene>
<evidence type="ECO:0000313" key="2">
    <source>
        <dbReference type="EMBL" id="KAK8140577.1"/>
    </source>
</evidence>
<comment type="caution">
    <text evidence="2">The sequence shown here is derived from an EMBL/GenBank/DDBJ whole genome shotgun (WGS) entry which is preliminary data.</text>
</comment>
<evidence type="ECO:0000313" key="3">
    <source>
        <dbReference type="Proteomes" id="UP001397290"/>
    </source>
</evidence>
<evidence type="ECO:0000256" key="1">
    <source>
        <dbReference type="SAM" id="MobiDB-lite"/>
    </source>
</evidence>
<sequence>WHKLLQDRAANQLPAPTARHRQTAVPARRLGWKLNSAGSMGLHRVSRRNRRVVAAVLGSRVPAMLQESWSAAKRVRKRLPQRRGGLRWWRGRRRSRHQWPGSLRPCKSRANSEGG</sequence>
<dbReference type="AlphaFoldDB" id="A0AAW0REJ0"/>
<protein>
    <submittedName>
        <fullName evidence="2">Uncharacterized protein</fullName>
    </submittedName>
</protein>
<dbReference type="Proteomes" id="UP001397290">
    <property type="component" value="Unassembled WGS sequence"/>
</dbReference>
<dbReference type="EMBL" id="JAAHCF010002333">
    <property type="protein sequence ID" value="KAK8140577.1"/>
    <property type="molecule type" value="Genomic_DNA"/>
</dbReference>
<feature type="region of interest" description="Disordered" evidence="1">
    <location>
        <begin position="94"/>
        <end position="115"/>
    </location>
</feature>
<feature type="non-terminal residue" evidence="2">
    <location>
        <position position="115"/>
    </location>
</feature>
<proteinExistence type="predicted"/>
<keyword evidence="3" id="KW-1185">Reference proteome</keyword>
<accession>A0AAW0REJ0</accession>
<feature type="non-terminal residue" evidence="2">
    <location>
        <position position="1"/>
    </location>
</feature>
<reference evidence="2 3" key="1">
    <citation type="submission" date="2020-02" db="EMBL/GenBank/DDBJ databases">
        <title>Comparative genomics of the hypocrealean fungal genus Beauvera.</title>
        <authorList>
            <person name="Showalter D.N."/>
            <person name="Bushley K.E."/>
            <person name="Rehner S.A."/>
        </authorList>
    </citation>
    <scope>NUCLEOTIDE SEQUENCE [LARGE SCALE GENOMIC DNA]</scope>
    <source>
        <strain evidence="2 3">ARSEF4384</strain>
    </source>
</reference>
<name>A0AAW0REJ0_9HYPO</name>
<organism evidence="2 3">
    <name type="scientific">Beauveria asiatica</name>
    <dbReference type="NCBI Taxonomy" id="1069075"/>
    <lineage>
        <taxon>Eukaryota</taxon>
        <taxon>Fungi</taxon>
        <taxon>Dikarya</taxon>
        <taxon>Ascomycota</taxon>
        <taxon>Pezizomycotina</taxon>
        <taxon>Sordariomycetes</taxon>
        <taxon>Hypocreomycetidae</taxon>
        <taxon>Hypocreales</taxon>
        <taxon>Cordycipitaceae</taxon>
        <taxon>Beauveria</taxon>
    </lineage>
</organism>